<feature type="compositionally biased region" description="Polar residues" evidence="1">
    <location>
        <begin position="179"/>
        <end position="191"/>
    </location>
</feature>
<dbReference type="RefSeq" id="XP_012940229.1">
    <property type="nucleotide sequence ID" value="XM_013084775.2"/>
</dbReference>
<evidence type="ECO:0000313" key="3">
    <source>
        <dbReference type="RefSeq" id="XP_012940228.1"/>
    </source>
</evidence>
<name>A0ABM1A3R7_APLCA</name>
<dbReference type="RefSeq" id="XP_012940230.1">
    <property type="nucleotide sequence ID" value="XM_013084776.2"/>
</dbReference>
<dbReference type="RefSeq" id="XP_012940228.1">
    <property type="nucleotide sequence ID" value="XM_013084774.2"/>
</dbReference>
<dbReference type="Proteomes" id="UP000694888">
    <property type="component" value="Unplaced"/>
</dbReference>
<proteinExistence type="predicted"/>
<protein>
    <submittedName>
        <fullName evidence="3 4">Uncharacterized protein LOC101864310 isoform X1</fullName>
    </submittedName>
</protein>
<keyword evidence="2" id="KW-1185">Reference proteome</keyword>
<feature type="region of interest" description="Disordered" evidence="1">
    <location>
        <begin position="175"/>
        <end position="199"/>
    </location>
</feature>
<accession>A0ABM1A3R7</accession>
<evidence type="ECO:0000313" key="5">
    <source>
        <dbReference type="RefSeq" id="XP_012940230.1"/>
    </source>
</evidence>
<gene>
    <name evidence="3 4 5" type="primary">LOC101864310</name>
</gene>
<evidence type="ECO:0000313" key="4">
    <source>
        <dbReference type="RefSeq" id="XP_012940229.1"/>
    </source>
</evidence>
<reference evidence="3 4" key="1">
    <citation type="submission" date="2025-05" db="UniProtKB">
        <authorList>
            <consortium name="RefSeq"/>
        </authorList>
    </citation>
    <scope>IDENTIFICATION</scope>
</reference>
<sequence length="507" mass="56007">MSRESKLKGSKIPRYTGWQKATPQASQARLVATDSKITNKKDRSDEIPKCRRQILKDETFEKDMKGLKFEPDEESLKSILNNQGIRPVTDERRNTTSASGHRCSVYYQPSSSRMSLIESQAAFKKNMQLHMEVMRKLNIGTPAPKKQQDAQKSENSGSTHKRPCSVYFSLKAKLEMTPPTRTSNSLQNTPKTNDRRTGFPRNCLTEIKENVISNKLSERLLSEEKKLSLCDRHKSELHRFTLCDRHLNEQQNLSMKDRGADSVTGKMNKTESEGDTTTEKIPGSSVLRKDVATSLAPLNEENEFADDRSTHEILNPAVVSMNDASASSVTHLVWSSQRTVCTPTNSVSTVMANSGDFSRVREYPHGSTSASMVSGTPHRLDFGEEMPGAAASSSANVAQNVTPRQRVLNGTECVNGVCRTPVTRGNSLNTIHGLRRGAGTPTFQAWTPSPAPARVTSVSKGGMGGLPGRTPVLSSCLKKKLSLDFVSRLARRYSKGHNPPQRRNCDG</sequence>
<dbReference type="GeneID" id="101864310"/>
<evidence type="ECO:0000313" key="2">
    <source>
        <dbReference type="Proteomes" id="UP000694888"/>
    </source>
</evidence>
<organism evidence="2 3">
    <name type="scientific">Aplysia californica</name>
    <name type="common">California sea hare</name>
    <dbReference type="NCBI Taxonomy" id="6500"/>
    <lineage>
        <taxon>Eukaryota</taxon>
        <taxon>Metazoa</taxon>
        <taxon>Spiralia</taxon>
        <taxon>Lophotrochozoa</taxon>
        <taxon>Mollusca</taxon>
        <taxon>Gastropoda</taxon>
        <taxon>Heterobranchia</taxon>
        <taxon>Euthyneura</taxon>
        <taxon>Tectipleura</taxon>
        <taxon>Aplysiida</taxon>
        <taxon>Aplysioidea</taxon>
        <taxon>Aplysiidae</taxon>
        <taxon>Aplysia</taxon>
    </lineage>
</organism>
<feature type="region of interest" description="Disordered" evidence="1">
    <location>
        <begin position="1"/>
        <end position="45"/>
    </location>
</feature>
<feature type="region of interest" description="Disordered" evidence="1">
    <location>
        <begin position="255"/>
        <end position="281"/>
    </location>
</feature>
<feature type="region of interest" description="Disordered" evidence="1">
    <location>
        <begin position="139"/>
        <end position="162"/>
    </location>
</feature>
<evidence type="ECO:0000256" key="1">
    <source>
        <dbReference type="SAM" id="MobiDB-lite"/>
    </source>
</evidence>